<evidence type="ECO:0000313" key="1">
    <source>
        <dbReference type="EnsemblPlants" id="QL03p063634:mrna"/>
    </source>
</evidence>
<keyword evidence="2" id="KW-1185">Reference proteome</keyword>
<dbReference type="EnsemblPlants" id="QL03p063634:mrna">
    <property type="protein sequence ID" value="QL03p063634:mrna"/>
    <property type="gene ID" value="QL03p063634"/>
</dbReference>
<sequence>MKKMEEMNEENGGHEYAREELDGAGLGCSRLSHAEIRHDEPLLRILAKREAGQILSLRHPCPDRAISSFIRIWCFEEECGSFIIRYGGRVRGIVRELLMLWQGHYKMRTKEGSQEGRKEFMKGFLSSFTRVGGVGGYSSIKKVEGIKHAT</sequence>
<protein>
    <submittedName>
        <fullName evidence="1">Uncharacterized protein</fullName>
    </submittedName>
</protein>
<dbReference type="EMBL" id="LRBV02000003">
    <property type="status" value="NOT_ANNOTATED_CDS"/>
    <property type="molecule type" value="Genomic_DNA"/>
</dbReference>
<dbReference type="Proteomes" id="UP000594261">
    <property type="component" value="Chromosome 3"/>
</dbReference>
<dbReference type="AlphaFoldDB" id="A0A7N2L8V4"/>
<reference evidence="1 2" key="1">
    <citation type="journal article" date="2016" name="G3 (Bethesda)">
        <title>First Draft Assembly and Annotation of the Genome of a California Endemic Oak Quercus lobata Nee (Fagaceae).</title>
        <authorList>
            <person name="Sork V.L."/>
            <person name="Fitz-Gibbon S.T."/>
            <person name="Puiu D."/>
            <person name="Crepeau M."/>
            <person name="Gugger P.F."/>
            <person name="Sherman R."/>
            <person name="Stevens K."/>
            <person name="Langley C.H."/>
            <person name="Pellegrini M."/>
            <person name="Salzberg S.L."/>
        </authorList>
    </citation>
    <scope>NUCLEOTIDE SEQUENCE [LARGE SCALE GENOMIC DNA]</scope>
    <source>
        <strain evidence="1 2">cv. SW786</strain>
    </source>
</reference>
<proteinExistence type="predicted"/>
<name>A0A7N2L8V4_QUELO</name>
<reference evidence="1" key="2">
    <citation type="submission" date="2021-01" db="UniProtKB">
        <authorList>
            <consortium name="EnsemblPlants"/>
        </authorList>
    </citation>
    <scope>IDENTIFICATION</scope>
</reference>
<dbReference type="InParanoid" id="A0A7N2L8V4"/>
<accession>A0A7N2L8V4</accession>
<dbReference type="Gramene" id="QL03p063634:mrna">
    <property type="protein sequence ID" value="QL03p063634:mrna"/>
    <property type="gene ID" value="QL03p063634"/>
</dbReference>
<organism evidence="1 2">
    <name type="scientific">Quercus lobata</name>
    <name type="common">Valley oak</name>
    <dbReference type="NCBI Taxonomy" id="97700"/>
    <lineage>
        <taxon>Eukaryota</taxon>
        <taxon>Viridiplantae</taxon>
        <taxon>Streptophyta</taxon>
        <taxon>Embryophyta</taxon>
        <taxon>Tracheophyta</taxon>
        <taxon>Spermatophyta</taxon>
        <taxon>Magnoliopsida</taxon>
        <taxon>eudicotyledons</taxon>
        <taxon>Gunneridae</taxon>
        <taxon>Pentapetalae</taxon>
        <taxon>rosids</taxon>
        <taxon>fabids</taxon>
        <taxon>Fagales</taxon>
        <taxon>Fagaceae</taxon>
        <taxon>Quercus</taxon>
    </lineage>
</organism>
<evidence type="ECO:0000313" key="2">
    <source>
        <dbReference type="Proteomes" id="UP000594261"/>
    </source>
</evidence>